<name>A0A377PXN4_9HELI</name>
<keyword evidence="2" id="KW-0489">Methyltransferase</keyword>
<dbReference type="RefSeq" id="WP_115056550.1">
    <property type="nucleotide sequence ID" value="NZ_JXTX01000011.1"/>
</dbReference>
<dbReference type="Proteomes" id="UP000255269">
    <property type="component" value="Unassembled WGS sequence"/>
</dbReference>
<keyword evidence="2" id="KW-0808">Transferase</keyword>
<dbReference type="SUPFAM" id="SSF53335">
    <property type="entry name" value="S-adenosyl-L-methionine-dependent methyltransferases"/>
    <property type="match status" value="1"/>
</dbReference>
<reference evidence="2 3" key="1">
    <citation type="submission" date="2018-06" db="EMBL/GenBank/DDBJ databases">
        <authorList>
            <consortium name="Pathogen Informatics"/>
            <person name="Doyle S."/>
        </authorList>
    </citation>
    <scope>NUCLEOTIDE SEQUENCE [LARGE SCALE GENOMIC DNA]</scope>
    <source>
        <strain evidence="2 3">NCTC13156</strain>
    </source>
</reference>
<accession>A0A377PXN4</accession>
<dbReference type="AlphaFoldDB" id="A0A377PXN4"/>
<dbReference type="PANTHER" id="PTHR34203">
    <property type="entry name" value="METHYLTRANSFERASE, FKBM FAMILY PROTEIN"/>
    <property type="match status" value="1"/>
</dbReference>
<dbReference type="InterPro" id="IPR006342">
    <property type="entry name" value="FkbM_mtfrase"/>
</dbReference>
<evidence type="ECO:0000313" key="3">
    <source>
        <dbReference type="Proteomes" id="UP000255269"/>
    </source>
</evidence>
<dbReference type="Pfam" id="PF05050">
    <property type="entry name" value="Methyltransf_21"/>
    <property type="match status" value="1"/>
</dbReference>
<evidence type="ECO:0000259" key="1">
    <source>
        <dbReference type="Pfam" id="PF05050"/>
    </source>
</evidence>
<dbReference type="PANTHER" id="PTHR34203:SF15">
    <property type="entry name" value="SLL1173 PROTEIN"/>
    <property type="match status" value="1"/>
</dbReference>
<gene>
    <name evidence="2" type="ORF">NCTC13156_00028</name>
</gene>
<dbReference type="EMBL" id="UGJF01000001">
    <property type="protein sequence ID" value="STQ87224.1"/>
    <property type="molecule type" value="Genomic_DNA"/>
</dbReference>
<dbReference type="GO" id="GO:0032259">
    <property type="term" value="P:methylation"/>
    <property type="evidence" value="ECO:0007669"/>
    <property type="project" value="UniProtKB-KW"/>
</dbReference>
<dbReference type="InterPro" id="IPR052514">
    <property type="entry name" value="SAM-dependent_MTase"/>
</dbReference>
<dbReference type="Gene3D" id="3.40.50.150">
    <property type="entry name" value="Vaccinia Virus protein VP39"/>
    <property type="match status" value="1"/>
</dbReference>
<proteinExistence type="predicted"/>
<organism evidence="2 3">
    <name type="scientific">Helicobacter pullorum</name>
    <dbReference type="NCBI Taxonomy" id="35818"/>
    <lineage>
        <taxon>Bacteria</taxon>
        <taxon>Pseudomonadati</taxon>
        <taxon>Campylobacterota</taxon>
        <taxon>Epsilonproteobacteria</taxon>
        <taxon>Campylobacterales</taxon>
        <taxon>Helicobacteraceae</taxon>
        <taxon>Helicobacter</taxon>
    </lineage>
</organism>
<sequence>MIHIQRPLPFILASTNIGTMIVNYLDKCETPNGAYGVGYQFLQTGSFDFYEVESVVALLNLRRQYFGDGVVALDCGANIGAHSVTWGIAMTHFGRVIAFEAQERIYYALAGNIAINNCFNVKAIFAALGNPSNKRGGGGFLDIPQVDYTKPASFGSLELKANINNEFIGQNIDYQKTQKVPLISIDSLELERVDFVKIDVERMEVEVLNGAMKTLKKYKPILLIEVLKSPQQEIFDLIKPLGYEIFPMGMNILAVFKDDPVLKHINQK</sequence>
<dbReference type="GO" id="GO:0008168">
    <property type="term" value="F:methyltransferase activity"/>
    <property type="evidence" value="ECO:0007669"/>
    <property type="project" value="UniProtKB-KW"/>
</dbReference>
<evidence type="ECO:0000313" key="2">
    <source>
        <dbReference type="EMBL" id="STQ87224.1"/>
    </source>
</evidence>
<dbReference type="NCBIfam" id="TIGR01444">
    <property type="entry name" value="fkbM_fam"/>
    <property type="match status" value="1"/>
</dbReference>
<dbReference type="InterPro" id="IPR029063">
    <property type="entry name" value="SAM-dependent_MTases_sf"/>
</dbReference>
<feature type="domain" description="Methyltransferase FkbM" evidence="1">
    <location>
        <begin position="74"/>
        <end position="243"/>
    </location>
</feature>
<protein>
    <submittedName>
        <fullName evidence="2">Methyltransferase</fullName>
    </submittedName>
</protein>